<proteinExistence type="predicted"/>
<organism evidence="7 9">
    <name type="scientific">Rotaria socialis</name>
    <dbReference type="NCBI Taxonomy" id="392032"/>
    <lineage>
        <taxon>Eukaryota</taxon>
        <taxon>Metazoa</taxon>
        <taxon>Spiralia</taxon>
        <taxon>Gnathifera</taxon>
        <taxon>Rotifera</taxon>
        <taxon>Eurotatoria</taxon>
        <taxon>Bdelloidea</taxon>
        <taxon>Philodinida</taxon>
        <taxon>Philodinidae</taxon>
        <taxon>Rotaria</taxon>
    </lineage>
</organism>
<comment type="caution">
    <text evidence="7">The sequence shown here is derived from an EMBL/GenBank/DDBJ whole genome shotgun (WGS) entry which is preliminary data.</text>
</comment>
<keyword evidence="3 5" id="KW-1133">Transmembrane helix</keyword>
<dbReference type="Proteomes" id="UP000663862">
    <property type="component" value="Unassembled WGS sequence"/>
</dbReference>
<feature type="transmembrane region" description="Helical" evidence="5">
    <location>
        <begin position="12"/>
        <end position="31"/>
    </location>
</feature>
<accession>A0A818H2H5</accession>
<reference evidence="7" key="1">
    <citation type="submission" date="2021-02" db="EMBL/GenBank/DDBJ databases">
        <authorList>
            <person name="Nowell W R."/>
        </authorList>
    </citation>
    <scope>NUCLEOTIDE SEQUENCE</scope>
</reference>
<feature type="transmembrane region" description="Helical" evidence="5">
    <location>
        <begin position="125"/>
        <end position="147"/>
    </location>
</feature>
<dbReference type="EMBL" id="CAJNYU010002050">
    <property type="protein sequence ID" value="CAF3499647.1"/>
    <property type="molecule type" value="Genomic_DNA"/>
</dbReference>
<gene>
    <name evidence="7" type="ORF">FME351_LOCUS16698</name>
    <name evidence="8" type="ORF">TSG867_LOCUS18474</name>
</gene>
<dbReference type="AlphaFoldDB" id="A0A818H2H5"/>
<feature type="domain" description="G-protein coupled receptors family 1 profile" evidence="6">
    <location>
        <begin position="1"/>
        <end position="277"/>
    </location>
</feature>
<name>A0A818H2H5_9BILA</name>
<keyword evidence="2 5" id="KW-0812">Transmembrane</keyword>
<protein>
    <recommendedName>
        <fullName evidence="6">G-protein coupled receptors family 1 profile domain-containing protein</fullName>
    </recommendedName>
</protein>
<comment type="subcellular location">
    <subcellularLocation>
        <location evidence="1">Membrane</location>
    </subcellularLocation>
</comment>
<dbReference type="GO" id="GO:0016020">
    <property type="term" value="C:membrane"/>
    <property type="evidence" value="ECO:0007669"/>
    <property type="project" value="UniProtKB-SubCell"/>
</dbReference>
<sequence>MSTVAMTLNLSSLIGSVLIAIVCVFMLSVLLRSIIIKPDVVLILTANNYLSIFAFEILSVSNNMDVYRAQHKLYVAEETLICRIKGYSIYSLTAIIFNSFALHAVFRFCRVVYPSHIWLQYRITYAVIIPMLWVISFLLLLPVHIWHDAELIPTENICLFDVDDARAYRWSTIIIYYLPMIFIGIIYFKVVRYMHRSVLTTSVRSKLDLIVARRIVRAVRVLILVSAPTVVMEVMLPSTDTLKPLFYRILNATLVMIMVALSLMLVYVTPQLKQILARFAKRNRVSSVYLK</sequence>
<evidence type="ECO:0000256" key="5">
    <source>
        <dbReference type="SAM" id="Phobius"/>
    </source>
</evidence>
<feature type="transmembrane region" description="Helical" evidence="5">
    <location>
        <begin position="245"/>
        <end position="268"/>
    </location>
</feature>
<evidence type="ECO:0000256" key="4">
    <source>
        <dbReference type="ARBA" id="ARBA00023136"/>
    </source>
</evidence>
<evidence type="ECO:0000313" key="9">
    <source>
        <dbReference type="Proteomes" id="UP000663869"/>
    </source>
</evidence>
<keyword evidence="4 5" id="KW-0472">Membrane</keyword>
<feature type="transmembrane region" description="Helical" evidence="5">
    <location>
        <begin position="89"/>
        <end position="113"/>
    </location>
</feature>
<evidence type="ECO:0000256" key="2">
    <source>
        <dbReference type="ARBA" id="ARBA00022692"/>
    </source>
</evidence>
<evidence type="ECO:0000256" key="1">
    <source>
        <dbReference type="ARBA" id="ARBA00004370"/>
    </source>
</evidence>
<evidence type="ECO:0000313" key="8">
    <source>
        <dbReference type="EMBL" id="CAF4468923.1"/>
    </source>
</evidence>
<feature type="transmembrane region" description="Helical" evidence="5">
    <location>
        <begin position="167"/>
        <end position="188"/>
    </location>
</feature>
<dbReference type="Gene3D" id="1.20.1070.10">
    <property type="entry name" value="Rhodopsin 7-helix transmembrane proteins"/>
    <property type="match status" value="1"/>
</dbReference>
<evidence type="ECO:0000256" key="3">
    <source>
        <dbReference type="ARBA" id="ARBA00022989"/>
    </source>
</evidence>
<evidence type="ECO:0000313" key="7">
    <source>
        <dbReference type="EMBL" id="CAF3499647.1"/>
    </source>
</evidence>
<dbReference type="EMBL" id="CAJOBQ010001234">
    <property type="protein sequence ID" value="CAF4468923.1"/>
    <property type="molecule type" value="Genomic_DNA"/>
</dbReference>
<dbReference type="InterPro" id="IPR017452">
    <property type="entry name" value="GPCR_Rhodpsn_7TM"/>
</dbReference>
<feature type="transmembrane region" description="Helical" evidence="5">
    <location>
        <begin position="221"/>
        <end position="239"/>
    </location>
</feature>
<dbReference type="CDD" id="cd00637">
    <property type="entry name" value="7tm_classA_rhodopsin-like"/>
    <property type="match status" value="1"/>
</dbReference>
<evidence type="ECO:0000259" key="6">
    <source>
        <dbReference type="PROSITE" id="PS50262"/>
    </source>
</evidence>
<dbReference type="PROSITE" id="PS50262">
    <property type="entry name" value="G_PROTEIN_RECEP_F1_2"/>
    <property type="match status" value="1"/>
</dbReference>
<dbReference type="Proteomes" id="UP000663869">
    <property type="component" value="Unassembled WGS sequence"/>
</dbReference>